<dbReference type="Proteomes" id="UP001596083">
    <property type="component" value="Unassembled WGS sequence"/>
</dbReference>
<protein>
    <recommendedName>
        <fullName evidence="4">diacylglycerol O-acyltransferase</fullName>
        <ecNumber evidence="4">2.3.1.20</ecNumber>
    </recommendedName>
</protein>
<dbReference type="Pfam" id="PF03007">
    <property type="entry name" value="WS_DGAT_cat"/>
    <property type="match status" value="1"/>
</dbReference>
<evidence type="ECO:0000256" key="10">
    <source>
        <dbReference type="ARBA" id="ARBA00048109"/>
    </source>
</evidence>
<dbReference type="SUPFAM" id="SSF52777">
    <property type="entry name" value="CoA-dependent acyltransferases"/>
    <property type="match status" value="1"/>
</dbReference>
<proteinExistence type="inferred from homology"/>
<evidence type="ECO:0000256" key="1">
    <source>
        <dbReference type="ARBA" id="ARBA00004771"/>
    </source>
</evidence>
<keyword evidence="8" id="KW-0443">Lipid metabolism</keyword>
<evidence type="ECO:0000256" key="6">
    <source>
        <dbReference type="ARBA" id="ARBA00022679"/>
    </source>
</evidence>
<evidence type="ECO:0000256" key="8">
    <source>
        <dbReference type="ARBA" id="ARBA00023098"/>
    </source>
</evidence>
<evidence type="ECO:0000313" key="14">
    <source>
        <dbReference type="Proteomes" id="UP001596083"/>
    </source>
</evidence>
<accession>A0ABW0Z2Z0</accession>
<dbReference type="InterPro" id="IPR009721">
    <property type="entry name" value="O-acyltransferase_WSD1_C"/>
</dbReference>
<evidence type="ECO:0000313" key="13">
    <source>
        <dbReference type="EMBL" id="MFC5721000.1"/>
    </source>
</evidence>
<dbReference type="EMBL" id="JBHSPB010000006">
    <property type="protein sequence ID" value="MFC5721000.1"/>
    <property type="molecule type" value="Genomic_DNA"/>
</dbReference>
<dbReference type="Pfam" id="PF06974">
    <property type="entry name" value="WS_DGAT_C"/>
    <property type="match status" value="1"/>
</dbReference>
<comment type="caution">
    <text evidence="13">The sequence shown here is derived from an EMBL/GenBank/DDBJ whole genome shotgun (WGS) entry which is preliminary data.</text>
</comment>
<comment type="pathway">
    <text evidence="1">Glycerolipid metabolism; triacylglycerol biosynthesis.</text>
</comment>
<feature type="domain" description="O-acyltransferase WSD1-like N-terminal" evidence="11">
    <location>
        <begin position="36"/>
        <end position="165"/>
    </location>
</feature>
<organism evidence="13 14">
    <name type="scientific">Streptomyces gamaensis</name>
    <dbReference type="NCBI Taxonomy" id="1763542"/>
    <lineage>
        <taxon>Bacteria</taxon>
        <taxon>Bacillati</taxon>
        <taxon>Actinomycetota</taxon>
        <taxon>Actinomycetes</taxon>
        <taxon>Kitasatosporales</taxon>
        <taxon>Streptomycetaceae</taxon>
        <taxon>Streptomyces</taxon>
    </lineage>
</organism>
<keyword evidence="9" id="KW-0012">Acyltransferase</keyword>
<gene>
    <name evidence="13" type="ORF">ACFP1Z_12560</name>
</gene>
<feature type="domain" description="O-acyltransferase WSD1 C-terminal" evidence="12">
    <location>
        <begin position="267"/>
        <end position="402"/>
    </location>
</feature>
<keyword evidence="14" id="KW-1185">Reference proteome</keyword>
<keyword evidence="7" id="KW-0319">Glycerol metabolism</keyword>
<evidence type="ECO:0000259" key="11">
    <source>
        <dbReference type="Pfam" id="PF03007"/>
    </source>
</evidence>
<evidence type="ECO:0000256" key="7">
    <source>
        <dbReference type="ARBA" id="ARBA00022798"/>
    </source>
</evidence>
<reference evidence="14" key="1">
    <citation type="journal article" date="2019" name="Int. J. Syst. Evol. Microbiol.">
        <title>The Global Catalogue of Microorganisms (GCM) 10K type strain sequencing project: providing services to taxonomists for standard genome sequencing and annotation.</title>
        <authorList>
            <consortium name="The Broad Institute Genomics Platform"/>
            <consortium name="The Broad Institute Genome Sequencing Center for Infectious Disease"/>
            <person name="Wu L."/>
            <person name="Ma J."/>
        </authorList>
    </citation>
    <scope>NUCLEOTIDE SEQUENCE [LARGE SCALE GENOMIC DNA]</scope>
    <source>
        <strain evidence="14">CGMCC 4.7304</strain>
    </source>
</reference>
<sequence>MSRSFRLSLADEFVARHTCGPLIWCVTFLLRGSPPTVGELWSRVAARWSQLHRLRWVLTPAPGVPCGGRRRWTELPAFAVEEHVVADPAGPVSEAWAAALLVRPLAPGRPLWQLRLLPCPDEGGYALLLRMHHALGDGQSAVTLMRLLLDGPGDAVPRPRRRPEGSDPRRVLESFLGTGLAIPLPAGCRVEPGFAWATVDAGAFRAARRALPDGVATTTETLLAAAAGALRSCFGDPAGWGTGRARGRVFAWVPVSLRTAGNADELGNLASAPRLPLPVHHGTPLARLVACRGLVDAFGRRALALPWRLARVVSLAGPGAMDAVLARAMRPSHVAVSCTSLPWGRTRWVFDGHPVIRVVASSVVPPVGCCHFVLSNYAGTSTVSVSTHRLPGDAGRLAAAFVREVVRLAESGVV</sequence>
<evidence type="ECO:0000259" key="12">
    <source>
        <dbReference type="Pfam" id="PF06974"/>
    </source>
</evidence>
<dbReference type="InterPro" id="IPR045034">
    <property type="entry name" value="O-acyltransferase_WSD1-like"/>
</dbReference>
<evidence type="ECO:0000256" key="3">
    <source>
        <dbReference type="ARBA" id="ARBA00009587"/>
    </source>
</evidence>
<name>A0ABW0Z2Z0_9ACTN</name>
<dbReference type="RefSeq" id="WP_390316206.1">
    <property type="nucleotide sequence ID" value="NZ_JBHSPB010000006.1"/>
</dbReference>
<dbReference type="InterPro" id="IPR004255">
    <property type="entry name" value="O-acyltransferase_WSD1_N"/>
</dbReference>
<dbReference type="PANTHER" id="PTHR31650">
    <property type="entry name" value="O-ACYLTRANSFERASE (WSD1-LIKE) FAMILY PROTEIN"/>
    <property type="match status" value="1"/>
</dbReference>
<comment type="catalytic activity">
    <reaction evidence="10">
        <text>an acyl-CoA + a 1,2-diacyl-sn-glycerol = a triacyl-sn-glycerol + CoA</text>
        <dbReference type="Rhea" id="RHEA:10868"/>
        <dbReference type="ChEBI" id="CHEBI:17815"/>
        <dbReference type="ChEBI" id="CHEBI:57287"/>
        <dbReference type="ChEBI" id="CHEBI:58342"/>
        <dbReference type="ChEBI" id="CHEBI:64615"/>
        <dbReference type="EC" id="2.3.1.20"/>
    </reaction>
</comment>
<evidence type="ECO:0000256" key="2">
    <source>
        <dbReference type="ARBA" id="ARBA00005189"/>
    </source>
</evidence>
<dbReference type="PANTHER" id="PTHR31650:SF1">
    <property type="entry name" value="WAX ESTER SYNTHASE_DIACYLGLYCEROL ACYLTRANSFERASE 4-RELATED"/>
    <property type="match status" value="1"/>
</dbReference>
<comment type="pathway">
    <text evidence="2">Lipid metabolism.</text>
</comment>
<comment type="similarity">
    <text evidence="3">Belongs to the long-chain O-acyltransferase family.</text>
</comment>
<keyword evidence="5" id="KW-0444">Lipid biosynthesis</keyword>
<keyword evidence="6" id="KW-0808">Transferase</keyword>
<evidence type="ECO:0000256" key="4">
    <source>
        <dbReference type="ARBA" id="ARBA00013244"/>
    </source>
</evidence>
<dbReference type="InterPro" id="IPR023213">
    <property type="entry name" value="CAT-like_dom_sf"/>
</dbReference>
<dbReference type="EC" id="2.3.1.20" evidence="4"/>
<evidence type="ECO:0000256" key="5">
    <source>
        <dbReference type="ARBA" id="ARBA00022516"/>
    </source>
</evidence>
<evidence type="ECO:0000256" key="9">
    <source>
        <dbReference type="ARBA" id="ARBA00023315"/>
    </source>
</evidence>
<dbReference type="Gene3D" id="3.30.559.10">
    <property type="entry name" value="Chloramphenicol acetyltransferase-like domain"/>
    <property type="match status" value="1"/>
</dbReference>